<comment type="caution">
    <text evidence="2">The sequence shown here is derived from an EMBL/GenBank/DDBJ whole genome shotgun (WGS) entry which is preliminary data.</text>
</comment>
<organism evidence="2 3">
    <name type="scientific">Caerostris darwini</name>
    <dbReference type="NCBI Taxonomy" id="1538125"/>
    <lineage>
        <taxon>Eukaryota</taxon>
        <taxon>Metazoa</taxon>
        <taxon>Ecdysozoa</taxon>
        <taxon>Arthropoda</taxon>
        <taxon>Chelicerata</taxon>
        <taxon>Arachnida</taxon>
        <taxon>Araneae</taxon>
        <taxon>Araneomorphae</taxon>
        <taxon>Entelegynae</taxon>
        <taxon>Araneoidea</taxon>
        <taxon>Araneidae</taxon>
        <taxon>Caerostris</taxon>
    </lineage>
</organism>
<dbReference type="AlphaFoldDB" id="A0AAV4THN8"/>
<dbReference type="EMBL" id="BPLQ01009495">
    <property type="protein sequence ID" value="GIY44307.1"/>
    <property type="molecule type" value="Genomic_DNA"/>
</dbReference>
<accession>A0AAV4THN8</accession>
<evidence type="ECO:0000313" key="3">
    <source>
        <dbReference type="Proteomes" id="UP001054837"/>
    </source>
</evidence>
<sequence length="119" mass="13453">MGGTKDILTTKKNPLYQDYFSKQTNKESCKDTDSLIQSATRINGYSYTHGKLCLVQRLTLCKSGKANNPFFPSFPANKETWSAATPSETRNLNESFLKKRQSSKPRREKACYYGAPLTN</sequence>
<protein>
    <submittedName>
        <fullName evidence="2">Uncharacterized protein</fullName>
    </submittedName>
</protein>
<gene>
    <name evidence="2" type="ORF">CDAR_281411</name>
</gene>
<name>A0AAV4THN8_9ARAC</name>
<keyword evidence="3" id="KW-1185">Reference proteome</keyword>
<evidence type="ECO:0000313" key="2">
    <source>
        <dbReference type="EMBL" id="GIY44307.1"/>
    </source>
</evidence>
<proteinExistence type="predicted"/>
<feature type="region of interest" description="Disordered" evidence="1">
    <location>
        <begin position="82"/>
        <end position="119"/>
    </location>
</feature>
<feature type="compositionally biased region" description="Polar residues" evidence="1">
    <location>
        <begin position="82"/>
        <end position="94"/>
    </location>
</feature>
<feature type="compositionally biased region" description="Basic residues" evidence="1">
    <location>
        <begin position="98"/>
        <end position="107"/>
    </location>
</feature>
<dbReference type="Proteomes" id="UP001054837">
    <property type="component" value="Unassembled WGS sequence"/>
</dbReference>
<evidence type="ECO:0000256" key="1">
    <source>
        <dbReference type="SAM" id="MobiDB-lite"/>
    </source>
</evidence>
<reference evidence="2 3" key="1">
    <citation type="submission" date="2021-06" db="EMBL/GenBank/DDBJ databases">
        <title>Caerostris darwini draft genome.</title>
        <authorList>
            <person name="Kono N."/>
            <person name="Arakawa K."/>
        </authorList>
    </citation>
    <scope>NUCLEOTIDE SEQUENCE [LARGE SCALE GENOMIC DNA]</scope>
</reference>